<accession>A0A7W8DS89</accession>
<keyword evidence="1" id="KW-0732">Signal</keyword>
<feature type="signal peptide" evidence="1">
    <location>
        <begin position="1"/>
        <end position="20"/>
    </location>
</feature>
<dbReference type="Proteomes" id="UP000535406">
    <property type="component" value="Unassembled WGS sequence"/>
</dbReference>
<comment type="caution">
    <text evidence="2">The sequence shown here is derived from an EMBL/GenBank/DDBJ whole genome shotgun (WGS) entry which is preliminary data.</text>
</comment>
<organism evidence="2 3">
    <name type="scientific">Shinella fusca</name>
    <dbReference type="NCBI Taxonomy" id="544480"/>
    <lineage>
        <taxon>Bacteria</taxon>
        <taxon>Pseudomonadati</taxon>
        <taxon>Pseudomonadota</taxon>
        <taxon>Alphaproteobacteria</taxon>
        <taxon>Hyphomicrobiales</taxon>
        <taxon>Rhizobiaceae</taxon>
        <taxon>Shinella</taxon>
    </lineage>
</organism>
<feature type="chain" id="PRO_5030829450" evidence="1">
    <location>
        <begin position="21"/>
        <end position="166"/>
    </location>
</feature>
<name>A0A7W8DS89_9HYPH</name>
<dbReference type="EMBL" id="JACHIK010000001">
    <property type="protein sequence ID" value="MBB5040699.1"/>
    <property type="molecule type" value="Genomic_DNA"/>
</dbReference>
<dbReference type="RefSeq" id="WP_184139717.1">
    <property type="nucleotide sequence ID" value="NZ_JACHIK010000001.1"/>
</dbReference>
<reference evidence="2 3" key="1">
    <citation type="submission" date="2020-08" db="EMBL/GenBank/DDBJ databases">
        <title>Genomic Encyclopedia of Type Strains, Phase IV (KMG-IV): sequencing the most valuable type-strain genomes for metagenomic binning, comparative biology and taxonomic classification.</title>
        <authorList>
            <person name="Goeker M."/>
        </authorList>
    </citation>
    <scope>NUCLEOTIDE SEQUENCE [LARGE SCALE GENOMIC DNA]</scope>
    <source>
        <strain evidence="2 3">DSM 21319</strain>
    </source>
</reference>
<keyword evidence="3" id="KW-1185">Reference proteome</keyword>
<evidence type="ECO:0000313" key="3">
    <source>
        <dbReference type="Proteomes" id="UP000535406"/>
    </source>
</evidence>
<evidence type="ECO:0000256" key="1">
    <source>
        <dbReference type="SAM" id="SignalP"/>
    </source>
</evidence>
<protein>
    <submittedName>
        <fullName evidence="2">Uncharacterized protein</fullName>
    </submittedName>
</protein>
<evidence type="ECO:0000313" key="2">
    <source>
        <dbReference type="EMBL" id="MBB5040699.1"/>
    </source>
</evidence>
<gene>
    <name evidence="2" type="ORF">HNQ66_000077</name>
</gene>
<dbReference type="AlphaFoldDB" id="A0A7W8DS89"/>
<proteinExistence type="predicted"/>
<sequence>MRLLTAICLASLAITSPALAGFNSWTTESEDDPFSGGNRTTVDYSNSMRSGVLIVCDTAEPGLMVRAVPGFAMDANLSDFQPEMEFAVDGKRILGQAGQVGAVGDNVAAAQTQLSKENAEIFVKAFAAAQKQIAIKDGISDRPFLLSARGSTKAGAALVKCMAGQK</sequence>